<sequence>MVVVGAGLGGLRTAEQLRAKGFRGELVIVGDEEHRPYTRPPLSKELLAGTMSPPDVAFDVRADLGAHWRLGTGVAAARLDERVVVLEDGEELGYDGLVIATGVRPRRLPVPGPEADRFTLRNLAHSLALRRRLRAGVRLCVIGAGFIGCEVAATARRLGAEVTVIAPESVPMERPLGREFGGVLRELHESRGVRFMLGHEVSAFEAGSAGREVVLSDGCRVPFDVAVEAVGSVPAVEWLAGNGLDLSDGVACDGRLRVQGRREVVAVGDVARFPNALFGGPASRVEHWNIPVETARRAAATLVAGLTGSEQEPAHFGPLPAFWSNQFDTRLQSYGAPWLGAADVRLLDGDWTRAAEPIMAGYHRDGELVGVVGTAPPRSFIPHRTAILAAAKKTMRRTP</sequence>
<name>A0A6I4MCN2_9ACTN</name>
<protein>
    <submittedName>
        <fullName evidence="7">NAD(P)/FAD-dependent oxidoreductase</fullName>
    </submittedName>
</protein>
<feature type="domain" description="Reductase C-terminal" evidence="6">
    <location>
        <begin position="322"/>
        <end position="392"/>
    </location>
</feature>
<dbReference type="EMBL" id="WBMS02000003">
    <property type="protein sequence ID" value="MVZ99905.1"/>
    <property type="molecule type" value="Genomic_DNA"/>
</dbReference>
<gene>
    <name evidence="7" type="ORF">F8568_005820</name>
</gene>
<dbReference type="Pfam" id="PF14759">
    <property type="entry name" value="Reductase_C"/>
    <property type="match status" value="1"/>
</dbReference>
<dbReference type="InterPro" id="IPR028202">
    <property type="entry name" value="Reductase_C"/>
</dbReference>
<evidence type="ECO:0000313" key="7">
    <source>
        <dbReference type="EMBL" id="MVZ99905.1"/>
    </source>
</evidence>
<feature type="domain" description="FAD/NAD(P)-binding" evidence="5">
    <location>
        <begin position="2"/>
        <end position="282"/>
    </location>
</feature>
<organism evidence="7 8">
    <name type="scientific">Actinomadura physcomitrii</name>
    <dbReference type="NCBI Taxonomy" id="2650748"/>
    <lineage>
        <taxon>Bacteria</taxon>
        <taxon>Bacillati</taxon>
        <taxon>Actinomycetota</taxon>
        <taxon>Actinomycetes</taxon>
        <taxon>Streptosporangiales</taxon>
        <taxon>Thermomonosporaceae</taxon>
        <taxon>Actinomadura</taxon>
    </lineage>
</organism>
<dbReference type="SUPFAM" id="SSF55424">
    <property type="entry name" value="FAD/NAD-linked reductases, dimerisation (C-terminal) domain"/>
    <property type="match status" value="1"/>
</dbReference>
<dbReference type="PRINTS" id="PR00411">
    <property type="entry name" value="PNDRDTASEI"/>
</dbReference>
<dbReference type="InterPro" id="IPR016156">
    <property type="entry name" value="FAD/NAD-linked_Rdtase_dimer_sf"/>
</dbReference>
<dbReference type="Gene3D" id="3.30.390.30">
    <property type="match status" value="1"/>
</dbReference>
<dbReference type="InterPro" id="IPR023753">
    <property type="entry name" value="FAD/NAD-binding_dom"/>
</dbReference>
<dbReference type="Proteomes" id="UP000462055">
    <property type="component" value="Unassembled WGS sequence"/>
</dbReference>
<evidence type="ECO:0000256" key="3">
    <source>
        <dbReference type="ARBA" id="ARBA00022827"/>
    </source>
</evidence>
<dbReference type="GO" id="GO:0016651">
    <property type="term" value="F:oxidoreductase activity, acting on NAD(P)H"/>
    <property type="evidence" value="ECO:0007669"/>
    <property type="project" value="TreeGrafter"/>
</dbReference>
<comment type="caution">
    <text evidence="7">The sequence shown here is derived from an EMBL/GenBank/DDBJ whole genome shotgun (WGS) entry which is preliminary data.</text>
</comment>
<comment type="cofactor">
    <cofactor evidence="1">
        <name>FAD</name>
        <dbReference type="ChEBI" id="CHEBI:57692"/>
    </cofactor>
</comment>
<dbReference type="SUPFAM" id="SSF51905">
    <property type="entry name" value="FAD/NAD(P)-binding domain"/>
    <property type="match status" value="2"/>
</dbReference>
<keyword evidence="8" id="KW-1185">Reference proteome</keyword>
<dbReference type="Pfam" id="PF07992">
    <property type="entry name" value="Pyr_redox_2"/>
    <property type="match status" value="1"/>
</dbReference>
<proteinExistence type="predicted"/>
<keyword evidence="3" id="KW-0274">FAD</keyword>
<dbReference type="AlphaFoldDB" id="A0A6I4MCN2"/>
<evidence type="ECO:0000259" key="6">
    <source>
        <dbReference type="Pfam" id="PF14759"/>
    </source>
</evidence>
<dbReference type="GO" id="GO:0005737">
    <property type="term" value="C:cytoplasm"/>
    <property type="evidence" value="ECO:0007669"/>
    <property type="project" value="TreeGrafter"/>
</dbReference>
<dbReference type="InterPro" id="IPR036188">
    <property type="entry name" value="FAD/NAD-bd_sf"/>
</dbReference>
<accession>A0A6I4MCN2</accession>
<evidence type="ECO:0000256" key="1">
    <source>
        <dbReference type="ARBA" id="ARBA00001974"/>
    </source>
</evidence>
<evidence type="ECO:0000313" key="8">
    <source>
        <dbReference type="Proteomes" id="UP000462055"/>
    </source>
</evidence>
<dbReference type="PANTHER" id="PTHR43557:SF2">
    <property type="entry name" value="RIESKE DOMAIN-CONTAINING PROTEIN-RELATED"/>
    <property type="match status" value="1"/>
</dbReference>
<reference evidence="7" key="1">
    <citation type="submission" date="2019-12" db="EMBL/GenBank/DDBJ databases">
        <title>Actinomadura physcomitrii sp. nov., a novel actinomycete isolated from moss [Physcomitrium sphaericum (Ludw) Fuernr].</title>
        <authorList>
            <person name="Zhuang X."/>
        </authorList>
    </citation>
    <scope>NUCLEOTIDE SEQUENCE [LARGE SCALE GENOMIC DNA]</scope>
    <source>
        <strain evidence="7">LD22</strain>
    </source>
</reference>
<evidence type="ECO:0000256" key="4">
    <source>
        <dbReference type="ARBA" id="ARBA00023002"/>
    </source>
</evidence>
<keyword evidence="2" id="KW-0285">Flavoprotein</keyword>
<dbReference type="PANTHER" id="PTHR43557">
    <property type="entry name" value="APOPTOSIS-INDUCING FACTOR 1"/>
    <property type="match status" value="1"/>
</dbReference>
<dbReference type="Gene3D" id="3.50.50.60">
    <property type="entry name" value="FAD/NAD(P)-binding domain"/>
    <property type="match status" value="2"/>
</dbReference>
<dbReference type="InterPro" id="IPR050446">
    <property type="entry name" value="FAD-oxidoreductase/Apoptosis"/>
</dbReference>
<evidence type="ECO:0000256" key="2">
    <source>
        <dbReference type="ARBA" id="ARBA00022630"/>
    </source>
</evidence>
<evidence type="ECO:0000259" key="5">
    <source>
        <dbReference type="Pfam" id="PF07992"/>
    </source>
</evidence>
<keyword evidence="4" id="KW-0560">Oxidoreductase</keyword>
<dbReference type="PRINTS" id="PR00368">
    <property type="entry name" value="FADPNR"/>
</dbReference>